<gene>
    <name evidence="2" type="ORF">D1010_05755</name>
</gene>
<dbReference type="SUPFAM" id="SSF52540">
    <property type="entry name" value="P-loop containing nucleoside triphosphate hydrolases"/>
    <property type="match status" value="1"/>
</dbReference>
<dbReference type="PANTHER" id="PTHR30050">
    <property type="entry name" value="CHROMOSOMAL REPLICATION INITIATOR PROTEIN DNAA"/>
    <property type="match status" value="1"/>
</dbReference>
<feature type="domain" description="IstB-like ATP-binding" evidence="1">
    <location>
        <begin position="102"/>
        <end position="273"/>
    </location>
</feature>
<dbReference type="CDD" id="cd00009">
    <property type="entry name" value="AAA"/>
    <property type="match status" value="1"/>
</dbReference>
<accession>A0A5P8M3Y6</accession>
<dbReference type="Pfam" id="PF01695">
    <property type="entry name" value="IstB_IS21"/>
    <property type="match status" value="1"/>
</dbReference>
<dbReference type="Proteomes" id="UP000326779">
    <property type="component" value="Chromosome"/>
</dbReference>
<protein>
    <submittedName>
        <fullName evidence="2">AAA family ATPase</fullName>
    </submittedName>
</protein>
<reference evidence="2 3" key="1">
    <citation type="submission" date="2019-10" db="EMBL/GenBank/DDBJ databases">
        <title>The completed genome of Lactobacillus harbinensis M1.</title>
        <authorList>
            <person name="Zheng Y."/>
        </authorList>
    </citation>
    <scope>NUCLEOTIDE SEQUENCE [LARGE SCALE GENOMIC DNA]</scope>
    <source>
        <strain evidence="2 3">M1</strain>
    </source>
</reference>
<evidence type="ECO:0000313" key="2">
    <source>
        <dbReference type="EMBL" id="QFR22985.1"/>
    </source>
</evidence>
<sequence length="276" mass="31735">MQELSSSQSFDVMRLLTVLPETCPLHPDEHLVRLPGKEPFCRKCAAERIQRKNNSQAVQGFWVEYRRGFHDVLNRDSIFDDPDNRYNTFESYQAVEGTEAYANKQLARHIAGQYLDRTFRANTILTGNPGAGKTHLAMAMLTAVNEHIQPNASCLFVSVNELIRRIKDSFNNRQSIYTEARMTHLLGMVNLLVLDDLGSEASFRRESNEATDWVQQVLFGILNKRHGRTIITTNLTSEQLTDIYNPKLLSRMYLGVNKHHTIIKFAETDDMRKELF</sequence>
<dbReference type="InterPro" id="IPR027417">
    <property type="entry name" value="P-loop_NTPase"/>
</dbReference>
<dbReference type="EMBL" id="CP045143">
    <property type="protein sequence ID" value="QFR22985.1"/>
    <property type="molecule type" value="Genomic_DNA"/>
</dbReference>
<dbReference type="GO" id="GO:0006260">
    <property type="term" value="P:DNA replication"/>
    <property type="evidence" value="ECO:0007669"/>
    <property type="project" value="TreeGrafter"/>
</dbReference>
<evidence type="ECO:0000313" key="3">
    <source>
        <dbReference type="Proteomes" id="UP000326779"/>
    </source>
</evidence>
<evidence type="ECO:0000259" key="1">
    <source>
        <dbReference type="Pfam" id="PF01695"/>
    </source>
</evidence>
<dbReference type="AlphaFoldDB" id="A0A5P8M3Y6"/>
<dbReference type="RefSeq" id="WP_152260454.1">
    <property type="nucleotide sequence ID" value="NZ_CP045143.1"/>
</dbReference>
<dbReference type="PANTHER" id="PTHR30050:SF4">
    <property type="entry name" value="ATP-BINDING PROTEIN RV3427C IN INSERTION SEQUENCE-RELATED"/>
    <property type="match status" value="1"/>
</dbReference>
<organism evidence="2 3">
    <name type="scientific">Schleiferilactobacillus harbinensis</name>
    <dbReference type="NCBI Taxonomy" id="304207"/>
    <lineage>
        <taxon>Bacteria</taxon>
        <taxon>Bacillati</taxon>
        <taxon>Bacillota</taxon>
        <taxon>Bacilli</taxon>
        <taxon>Lactobacillales</taxon>
        <taxon>Lactobacillaceae</taxon>
        <taxon>Schleiferilactobacillus</taxon>
    </lineage>
</organism>
<dbReference type="KEGG" id="lhb:D1010_05755"/>
<dbReference type="Gene3D" id="3.40.50.300">
    <property type="entry name" value="P-loop containing nucleotide triphosphate hydrolases"/>
    <property type="match status" value="1"/>
</dbReference>
<proteinExistence type="predicted"/>
<dbReference type="InterPro" id="IPR002611">
    <property type="entry name" value="IstB_ATP-bd"/>
</dbReference>
<name>A0A5P8M3Y6_9LACO</name>
<dbReference type="GO" id="GO:0005524">
    <property type="term" value="F:ATP binding"/>
    <property type="evidence" value="ECO:0007669"/>
    <property type="project" value="InterPro"/>
</dbReference>